<dbReference type="PANTHER" id="PTHR11496">
    <property type="entry name" value="ALCOHOL DEHYDROGENASE"/>
    <property type="match status" value="1"/>
</dbReference>
<dbReference type="PROSITE" id="PS00913">
    <property type="entry name" value="ADH_IRON_1"/>
    <property type="match status" value="1"/>
</dbReference>
<dbReference type="Pfam" id="PF00465">
    <property type="entry name" value="Fe-ADH"/>
    <property type="match status" value="1"/>
</dbReference>
<keyword evidence="2" id="KW-0560">Oxidoreductase</keyword>
<dbReference type="FunFam" id="3.40.50.1970:FF:000003">
    <property type="entry name" value="Alcohol dehydrogenase, iron-containing"/>
    <property type="match status" value="1"/>
</dbReference>
<evidence type="ECO:0000256" key="3">
    <source>
        <dbReference type="ARBA" id="ARBA00023027"/>
    </source>
</evidence>
<evidence type="ECO:0000259" key="5">
    <source>
        <dbReference type="Pfam" id="PF25137"/>
    </source>
</evidence>
<dbReference type="InterPro" id="IPR001670">
    <property type="entry name" value="ADH_Fe/GldA"/>
</dbReference>
<evidence type="ECO:0000313" key="7">
    <source>
        <dbReference type="Proteomes" id="UP000502508"/>
    </source>
</evidence>
<proteinExistence type="inferred from homology"/>
<dbReference type="Gene3D" id="3.40.50.1970">
    <property type="match status" value="1"/>
</dbReference>
<sequence>MVLQFSSPTKVLMGDGALEQLGTEVSRLGKRPLLVTDPGVAASGLVDLVKAPLDAAGIETVVFDGVGGNPTVEQVMACLSALRASSSDVLVAVGGGSAMDVSKAAAVLATNGGEVADYEGFDRIAKPAAPVIAVPTTVGTGSEVTKGAVITNSSTKVKMVIVSDFMFPAIAVLDARMVASLPGHIAAGTGMDALTHAIEGYVAKGANPLTDALNLAAISAIGRHLRPAVAGDSTALYEMLIASCMAGAGFHDAGLGLVHALANTLGGHFGVHHGTANALFLPYVMEFNVPANPPKFAAIAVALGEPTAGLSTIAAAKRAPALVHELAADIGVARTLTELNIPADAIPQLAEDALTQIDRPGNPRSNSKADLEALYRAAL</sequence>
<evidence type="ECO:0000256" key="1">
    <source>
        <dbReference type="ARBA" id="ARBA00007358"/>
    </source>
</evidence>
<dbReference type="AlphaFoldDB" id="A0A6F8XNA2"/>
<dbReference type="EMBL" id="AP022870">
    <property type="protein sequence ID" value="BCB75305.1"/>
    <property type="molecule type" value="Genomic_DNA"/>
</dbReference>
<dbReference type="SUPFAM" id="SSF56796">
    <property type="entry name" value="Dehydroquinate synthase-like"/>
    <property type="match status" value="1"/>
</dbReference>
<dbReference type="FunFam" id="1.20.1090.10:FF:000001">
    <property type="entry name" value="Aldehyde-alcohol dehydrogenase"/>
    <property type="match status" value="1"/>
</dbReference>
<keyword evidence="3" id="KW-0520">NAD</keyword>
<dbReference type="CDD" id="cd08551">
    <property type="entry name" value="Fe-ADH"/>
    <property type="match status" value="1"/>
</dbReference>
<dbReference type="GO" id="GO:0046872">
    <property type="term" value="F:metal ion binding"/>
    <property type="evidence" value="ECO:0007669"/>
    <property type="project" value="InterPro"/>
</dbReference>
<reference evidence="6 7" key="1">
    <citation type="submission" date="2020-03" db="EMBL/GenBank/DDBJ databases">
        <title>Whole genome shotgun sequence of Phytohabitans flavus NBRC 107702.</title>
        <authorList>
            <person name="Komaki H."/>
            <person name="Tamura T."/>
        </authorList>
    </citation>
    <scope>NUCLEOTIDE SEQUENCE [LARGE SCALE GENOMIC DNA]</scope>
    <source>
        <strain evidence="6 7">NBRC 107702</strain>
    </source>
</reference>
<feature type="domain" description="Alcohol dehydrogenase iron-type/glycerol dehydrogenase GldA" evidence="4">
    <location>
        <begin position="8"/>
        <end position="174"/>
    </location>
</feature>
<organism evidence="6 7">
    <name type="scientific">Phytohabitans flavus</name>
    <dbReference type="NCBI Taxonomy" id="1076124"/>
    <lineage>
        <taxon>Bacteria</taxon>
        <taxon>Bacillati</taxon>
        <taxon>Actinomycetota</taxon>
        <taxon>Actinomycetes</taxon>
        <taxon>Micromonosporales</taxon>
        <taxon>Micromonosporaceae</taxon>
    </lineage>
</organism>
<dbReference type="InterPro" id="IPR039697">
    <property type="entry name" value="Alcohol_dehydrogenase_Fe"/>
</dbReference>
<protein>
    <submittedName>
        <fullName evidence="6">Alcohol dehydrogenase</fullName>
    </submittedName>
</protein>
<reference evidence="6 7" key="2">
    <citation type="submission" date="2020-03" db="EMBL/GenBank/DDBJ databases">
        <authorList>
            <person name="Ichikawa N."/>
            <person name="Kimura A."/>
            <person name="Kitahashi Y."/>
            <person name="Uohara A."/>
        </authorList>
    </citation>
    <scope>NUCLEOTIDE SEQUENCE [LARGE SCALE GENOMIC DNA]</scope>
    <source>
        <strain evidence="6 7">NBRC 107702</strain>
    </source>
</reference>
<dbReference type="RefSeq" id="WP_173035016.1">
    <property type="nucleotide sequence ID" value="NZ_AP022870.1"/>
</dbReference>
<accession>A0A6F8XNA2</accession>
<keyword evidence="7" id="KW-1185">Reference proteome</keyword>
<comment type="similarity">
    <text evidence="1">Belongs to the iron-containing alcohol dehydrogenase family.</text>
</comment>
<feature type="domain" description="Fe-containing alcohol dehydrogenase-like C-terminal" evidence="5">
    <location>
        <begin position="187"/>
        <end position="379"/>
    </location>
</feature>
<evidence type="ECO:0000256" key="2">
    <source>
        <dbReference type="ARBA" id="ARBA00023002"/>
    </source>
</evidence>
<dbReference type="GO" id="GO:0004022">
    <property type="term" value="F:alcohol dehydrogenase (NAD+) activity"/>
    <property type="evidence" value="ECO:0007669"/>
    <property type="project" value="UniProtKB-ARBA"/>
</dbReference>
<dbReference type="InterPro" id="IPR056798">
    <property type="entry name" value="ADH_Fe_C"/>
</dbReference>
<dbReference type="PANTHER" id="PTHR11496:SF102">
    <property type="entry name" value="ALCOHOL DEHYDROGENASE 4"/>
    <property type="match status" value="1"/>
</dbReference>
<dbReference type="KEGG" id="pfla:Pflav_017150"/>
<dbReference type="InterPro" id="IPR018211">
    <property type="entry name" value="ADH_Fe_CS"/>
</dbReference>
<evidence type="ECO:0000259" key="4">
    <source>
        <dbReference type="Pfam" id="PF00465"/>
    </source>
</evidence>
<dbReference type="Proteomes" id="UP000502508">
    <property type="component" value="Chromosome"/>
</dbReference>
<name>A0A6F8XNA2_9ACTN</name>
<dbReference type="Gene3D" id="1.20.1090.10">
    <property type="entry name" value="Dehydroquinate synthase-like - alpha domain"/>
    <property type="match status" value="1"/>
</dbReference>
<evidence type="ECO:0000313" key="6">
    <source>
        <dbReference type="EMBL" id="BCB75305.1"/>
    </source>
</evidence>
<gene>
    <name evidence="6" type="ORF">Pflav_017150</name>
</gene>
<dbReference type="Pfam" id="PF25137">
    <property type="entry name" value="ADH_Fe_C"/>
    <property type="match status" value="1"/>
</dbReference>